<keyword evidence="2" id="KW-0472">Membrane</keyword>
<name>A0A1V1P7U3_9BACT</name>
<dbReference type="EMBL" id="ATBP01000341">
    <property type="protein sequence ID" value="ETR70957.1"/>
    <property type="molecule type" value="Genomic_DNA"/>
</dbReference>
<evidence type="ECO:0000313" key="5">
    <source>
        <dbReference type="EMBL" id="ETR70957.1"/>
    </source>
</evidence>
<evidence type="ECO:0000256" key="2">
    <source>
        <dbReference type="SAM" id="Phobius"/>
    </source>
</evidence>
<dbReference type="Pfam" id="PF23357">
    <property type="entry name" value="DUF7088"/>
    <property type="match status" value="1"/>
</dbReference>
<sequence>MTEQKQTRMKETLLSTAGIAIMLAVVILANVIISYASLRWDLTEDKMYSLSQGTKNILENLAEDVTIKVFYNKSLPNIPVNIKQFAKRAIEFLDEYVQHGNGKVTMELYDPKVDSDEEEWAMKYGLQGMNMPTGEKLYFGVVIMAVDQEESIPFLDPSRETLLEYDITRIIYRVQNATKQRVGVISGLPVFGSPQMPMPGQPPQGNQQPWLFIQEMKKTYKVEEIAASAKSIDKDIDLLIILHPKGLSDAIQYAIDQFVLSGKNVVVYVDPMCHSDQTPSQNQYMRNNNSNLDKLFKAWGIEMEDRKVLADMFLPTRVRTQNNNVESNPVWISAKPESFSSDNVVTSNLESLLFPACGAIKKRVNGTSEVEGLVVSSRKSNLIDSFKANFGAEGIRRDFQAAAEPFNIVAQVTGKFKTAFMAGPPKDDEDKPVAEKSSQIKEAENESTIIVVADADMLNDSYYVQKQNFLGFQMTNMFNDNLNFLLNSLEMLSGSDDLIGIRSRGKFQRPFTKVQELERAAQERWQSKEQELVRELEQTNRRVQELQQKKDPSQKMLISPEQEREIAKFKAQKIKVRKELKRVRRNLRADIENLGMKIKFFNIFLMPLLVSIGGILFAIYRQKKAYNR</sequence>
<gene>
    <name evidence="5" type="ORF">OMM_02850</name>
</gene>
<feature type="transmembrane region" description="Helical" evidence="2">
    <location>
        <begin position="12"/>
        <end position="38"/>
    </location>
</feature>
<organism evidence="5 6">
    <name type="scientific">Candidatus Magnetoglobus multicellularis str. Araruama</name>
    <dbReference type="NCBI Taxonomy" id="890399"/>
    <lineage>
        <taxon>Bacteria</taxon>
        <taxon>Pseudomonadati</taxon>
        <taxon>Thermodesulfobacteriota</taxon>
        <taxon>Desulfobacteria</taxon>
        <taxon>Desulfobacterales</taxon>
        <taxon>Desulfobacteraceae</taxon>
        <taxon>Candidatus Magnetoglobus</taxon>
    </lineage>
</organism>
<dbReference type="Proteomes" id="UP000189670">
    <property type="component" value="Unassembled WGS sequence"/>
</dbReference>
<reference evidence="6" key="1">
    <citation type="submission" date="2012-11" db="EMBL/GenBank/DDBJ databases">
        <authorList>
            <person name="Lucero-Rivera Y.E."/>
            <person name="Tovar-Ramirez D."/>
        </authorList>
    </citation>
    <scope>NUCLEOTIDE SEQUENCE [LARGE SCALE GENOMIC DNA]</scope>
    <source>
        <strain evidence="6">Araruama</strain>
    </source>
</reference>
<keyword evidence="2" id="KW-1133">Transmembrane helix</keyword>
<keyword evidence="2" id="KW-0812">Transmembrane</keyword>
<evidence type="ECO:0000259" key="4">
    <source>
        <dbReference type="Pfam" id="PF23357"/>
    </source>
</evidence>
<protein>
    <submittedName>
        <fullName evidence="5">ABC transporter</fullName>
    </submittedName>
</protein>
<evidence type="ECO:0000313" key="6">
    <source>
        <dbReference type="Proteomes" id="UP000189670"/>
    </source>
</evidence>
<feature type="domain" description="DUF7088" evidence="4">
    <location>
        <begin position="44"/>
        <end position="143"/>
    </location>
</feature>
<dbReference type="InterPro" id="IPR055396">
    <property type="entry name" value="DUF7088"/>
</dbReference>
<dbReference type="Pfam" id="PF09822">
    <property type="entry name" value="ABC_transp_aux"/>
    <property type="match status" value="1"/>
</dbReference>
<accession>A0A1V1P7U3</accession>
<keyword evidence="1" id="KW-0175">Coiled coil</keyword>
<evidence type="ECO:0000256" key="1">
    <source>
        <dbReference type="SAM" id="Coils"/>
    </source>
</evidence>
<proteinExistence type="predicted"/>
<feature type="transmembrane region" description="Helical" evidence="2">
    <location>
        <begin position="600"/>
        <end position="620"/>
    </location>
</feature>
<comment type="caution">
    <text evidence="5">The sequence shown here is derived from an EMBL/GenBank/DDBJ whole genome shotgun (WGS) entry which is preliminary data.</text>
</comment>
<evidence type="ECO:0000259" key="3">
    <source>
        <dbReference type="Pfam" id="PF09822"/>
    </source>
</evidence>
<feature type="domain" description="ABC-type uncharacterised transport system" evidence="3">
    <location>
        <begin position="179"/>
        <end position="488"/>
    </location>
</feature>
<dbReference type="InterPro" id="IPR019196">
    <property type="entry name" value="ABC_transp_unknown"/>
</dbReference>
<dbReference type="AlphaFoldDB" id="A0A1V1P7U3"/>
<feature type="coiled-coil region" evidence="1">
    <location>
        <begin position="522"/>
        <end position="597"/>
    </location>
</feature>